<evidence type="ECO:0000256" key="2">
    <source>
        <dbReference type="ARBA" id="ARBA00009410"/>
    </source>
</evidence>
<dbReference type="PANTHER" id="PTHR13847:SF280">
    <property type="entry name" value="D-AMINO ACID DEHYDROGENASE"/>
    <property type="match status" value="1"/>
</dbReference>
<proteinExistence type="inferred from homology"/>
<protein>
    <recommendedName>
        <fullName evidence="7">D-amino acid dehydrogenase</fullName>
        <ecNumber evidence="7">1.4.99.-</ecNumber>
    </recommendedName>
</protein>
<keyword evidence="8" id="KW-0472">Membrane</keyword>
<evidence type="ECO:0000313" key="11">
    <source>
        <dbReference type="Proteomes" id="UP000509597"/>
    </source>
</evidence>
<dbReference type="GO" id="GO:0005886">
    <property type="term" value="C:plasma membrane"/>
    <property type="evidence" value="ECO:0007669"/>
    <property type="project" value="TreeGrafter"/>
</dbReference>
<name>A0A7H9BG00_9NEIS</name>
<reference evidence="10 11" key="1">
    <citation type="submission" date="2020-07" db="EMBL/GenBank/DDBJ databases">
        <title>Complete genome sequence of Chitinibacter sp. 2T18.</title>
        <authorList>
            <person name="Bae J.-W."/>
            <person name="Choi J.-W."/>
        </authorList>
    </citation>
    <scope>NUCLEOTIDE SEQUENCE [LARGE SCALE GENOMIC DNA]</scope>
    <source>
        <strain evidence="10 11">2T18</strain>
    </source>
</reference>
<dbReference type="Gene3D" id="3.30.9.10">
    <property type="entry name" value="D-Amino Acid Oxidase, subunit A, domain 2"/>
    <property type="match status" value="1"/>
</dbReference>
<keyword evidence="8" id="KW-0812">Transmembrane</keyword>
<keyword evidence="4 7" id="KW-0274">FAD</keyword>
<evidence type="ECO:0000256" key="7">
    <source>
        <dbReference type="HAMAP-Rule" id="MF_01202"/>
    </source>
</evidence>
<dbReference type="SUPFAM" id="SSF51905">
    <property type="entry name" value="FAD/NAD(P)-binding domain"/>
    <property type="match status" value="1"/>
</dbReference>
<keyword evidence="8" id="KW-1133">Transmembrane helix</keyword>
<dbReference type="NCBIfam" id="NF001933">
    <property type="entry name" value="PRK00711.1"/>
    <property type="match status" value="1"/>
</dbReference>
<dbReference type="GO" id="GO:0005737">
    <property type="term" value="C:cytoplasm"/>
    <property type="evidence" value="ECO:0007669"/>
    <property type="project" value="TreeGrafter"/>
</dbReference>
<dbReference type="GO" id="GO:0008718">
    <property type="term" value="F:D-amino-acid dehydrogenase activity"/>
    <property type="evidence" value="ECO:0007669"/>
    <property type="project" value="UniProtKB-UniRule"/>
</dbReference>
<feature type="domain" description="FAD dependent oxidoreductase" evidence="9">
    <location>
        <begin position="47"/>
        <end position="448"/>
    </location>
</feature>
<comment type="catalytic activity">
    <reaction evidence="6 7">
        <text>a D-alpha-amino acid + A + H2O = a 2-oxocarboxylate + AH2 + NH4(+)</text>
        <dbReference type="Rhea" id="RHEA:18125"/>
        <dbReference type="ChEBI" id="CHEBI:13193"/>
        <dbReference type="ChEBI" id="CHEBI:15377"/>
        <dbReference type="ChEBI" id="CHEBI:17499"/>
        <dbReference type="ChEBI" id="CHEBI:28938"/>
        <dbReference type="ChEBI" id="CHEBI:35179"/>
        <dbReference type="ChEBI" id="CHEBI:59871"/>
    </reaction>
</comment>
<dbReference type="KEGG" id="chiz:HQ393_03265"/>
<dbReference type="Pfam" id="PF01266">
    <property type="entry name" value="DAO"/>
    <property type="match status" value="1"/>
</dbReference>
<dbReference type="Proteomes" id="UP000509597">
    <property type="component" value="Chromosome"/>
</dbReference>
<accession>A0A7H9BG00</accession>
<comment type="function">
    <text evidence="7">Oxidative deamination of D-amino acids.</text>
</comment>
<dbReference type="GO" id="GO:0055130">
    <property type="term" value="P:D-alanine catabolic process"/>
    <property type="evidence" value="ECO:0007669"/>
    <property type="project" value="TreeGrafter"/>
</dbReference>
<evidence type="ECO:0000313" key="10">
    <source>
        <dbReference type="EMBL" id="QLG87352.1"/>
    </source>
</evidence>
<evidence type="ECO:0000256" key="1">
    <source>
        <dbReference type="ARBA" id="ARBA00001974"/>
    </source>
</evidence>
<evidence type="ECO:0000256" key="3">
    <source>
        <dbReference type="ARBA" id="ARBA00022630"/>
    </source>
</evidence>
<evidence type="ECO:0000256" key="4">
    <source>
        <dbReference type="ARBA" id="ARBA00022827"/>
    </source>
</evidence>
<keyword evidence="11" id="KW-1185">Reference proteome</keyword>
<keyword evidence="5 7" id="KW-0560">Oxidoreductase</keyword>
<dbReference type="HAMAP" id="MF_01202">
    <property type="entry name" value="DadA"/>
    <property type="match status" value="1"/>
</dbReference>
<dbReference type="InterPro" id="IPR036188">
    <property type="entry name" value="FAD/NAD-bd_sf"/>
</dbReference>
<gene>
    <name evidence="7" type="primary">dadA</name>
    <name evidence="10" type="ORF">HQ393_03265</name>
</gene>
<evidence type="ECO:0000256" key="6">
    <source>
        <dbReference type="ARBA" id="ARBA00047884"/>
    </source>
</evidence>
<dbReference type="PANTHER" id="PTHR13847">
    <property type="entry name" value="SARCOSINE DEHYDROGENASE-RELATED"/>
    <property type="match status" value="1"/>
</dbReference>
<dbReference type="AlphaFoldDB" id="A0A7H9BG00"/>
<evidence type="ECO:0000259" key="9">
    <source>
        <dbReference type="Pfam" id="PF01266"/>
    </source>
</evidence>
<evidence type="ECO:0000256" key="8">
    <source>
        <dbReference type="SAM" id="Phobius"/>
    </source>
</evidence>
<dbReference type="InterPro" id="IPR006076">
    <property type="entry name" value="FAD-dep_OxRdtase"/>
</dbReference>
<sequence>MGCCKAEEKRRIFARFDLSQLRGRICFGRENLHGIIASPVRGAQKMKIIVLGAGVIGVTTAWFLAQEGHDVTVIERAQEPARETSYANGGQISVCHAEPWANPKAPWKTLQWLGEEDAPLLFRLKLDWNQWRWGLRFLQQCTKAKAKSNLQNLVRLGLYSRDTLQSVRAQTGVRYDQRTEGILHYYTEQAEYEAAIPAAALMREVGLDRQVKTAAECLMIEPALAQSRRPIVGGTYTPSDESGDARQFTNELADRCAAMGVQFRYDCAIEALERIGDDVKTVRVRSAENDVERLNADQIVVCLGSYSPLYLQPLGITLDIYPAKGYSATIPVVDPEFAPTVSLTDDGYKLVFSRLGDRLRVAGTAEFNGYNLDLNEIRCKALIERTSQIFPQGMDYTRAEFWTGLRPATPGNLPYIGQTRYASLWLNTGHGTLGWTECCGSAKAITDLISHRKPEVDYPFVVGV</sequence>
<dbReference type="EC" id="1.4.99.-" evidence="7"/>
<feature type="transmembrane region" description="Helical" evidence="8">
    <location>
        <begin position="48"/>
        <end position="65"/>
    </location>
</feature>
<feature type="binding site" evidence="7">
    <location>
        <begin position="48"/>
        <end position="62"/>
    </location>
    <ligand>
        <name>FAD</name>
        <dbReference type="ChEBI" id="CHEBI:57692"/>
    </ligand>
</feature>
<dbReference type="RefSeq" id="WP_179357436.1">
    <property type="nucleotide sequence ID" value="NZ_CP058627.1"/>
</dbReference>
<comment type="cofactor">
    <cofactor evidence="1 7">
        <name>FAD</name>
        <dbReference type="ChEBI" id="CHEBI:57692"/>
    </cofactor>
</comment>
<comment type="similarity">
    <text evidence="2 7">Belongs to the DadA oxidoreductase family.</text>
</comment>
<dbReference type="Gene3D" id="3.50.50.60">
    <property type="entry name" value="FAD/NAD(P)-binding domain"/>
    <property type="match status" value="2"/>
</dbReference>
<dbReference type="SUPFAM" id="SSF54373">
    <property type="entry name" value="FAD-linked reductases, C-terminal domain"/>
    <property type="match status" value="1"/>
</dbReference>
<evidence type="ECO:0000256" key="5">
    <source>
        <dbReference type="ARBA" id="ARBA00023002"/>
    </source>
</evidence>
<organism evidence="10 11">
    <name type="scientific">Chitinibacter bivalviorum</name>
    <dbReference type="NCBI Taxonomy" id="2739434"/>
    <lineage>
        <taxon>Bacteria</taxon>
        <taxon>Pseudomonadati</taxon>
        <taxon>Pseudomonadota</taxon>
        <taxon>Betaproteobacteria</taxon>
        <taxon>Neisseriales</taxon>
        <taxon>Chitinibacteraceae</taxon>
        <taxon>Chitinibacter</taxon>
    </lineage>
</organism>
<dbReference type="InterPro" id="IPR023080">
    <property type="entry name" value="DadA"/>
</dbReference>
<dbReference type="EMBL" id="CP058627">
    <property type="protein sequence ID" value="QLG87352.1"/>
    <property type="molecule type" value="Genomic_DNA"/>
</dbReference>
<keyword evidence="3 7" id="KW-0285">Flavoprotein</keyword>